<dbReference type="InterPro" id="IPR051728">
    <property type="entry name" value="RING-FYVE_E3_ubiquitin-ligase"/>
</dbReference>
<feature type="compositionally biased region" description="Basic and acidic residues" evidence="3">
    <location>
        <begin position="213"/>
        <end position="226"/>
    </location>
</feature>
<dbReference type="Gene3D" id="3.30.40.10">
    <property type="entry name" value="Zinc/RING finger domain, C3HC4 (zinc finger)"/>
    <property type="match status" value="1"/>
</dbReference>
<dbReference type="GeneID" id="24565127"/>
<accession>A0A061D796</accession>
<dbReference type="SUPFAM" id="SSF52047">
    <property type="entry name" value="RNI-like"/>
    <property type="match status" value="1"/>
</dbReference>
<keyword evidence="1" id="KW-0479">Metal-binding</keyword>
<dbReference type="Proteomes" id="UP000033188">
    <property type="component" value="Chromosome 3"/>
</dbReference>
<dbReference type="Pfam" id="PF13920">
    <property type="entry name" value="zf-C3HC4_3"/>
    <property type="match status" value="1"/>
</dbReference>
<dbReference type="OMA" id="CEFRDPL"/>
<evidence type="ECO:0000256" key="3">
    <source>
        <dbReference type="SAM" id="MobiDB-lite"/>
    </source>
</evidence>
<dbReference type="PANTHER" id="PTHR14879">
    <property type="entry name" value="CASPASE REGULATOR, RING FINGER DOMAIN-CONTAINING"/>
    <property type="match status" value="1"/>
</dbReference>
<feature type="region of interest" description="Disordered" evidence="3">
    <location>
        <begin position="213"/>
        <end position="233"/>
    </location>
</feature>
<dbReference type="Gene3D" id="3.80.10.10">
    <property type="entry name" value="Ribonuclease Inhibitor"/>
    <property type="match status" value="1"/>
</dbReference>
<dbReference type="InterPro" id="IPR013083">
    <property type="entry name" value="Znf_RING/FYVE/PHD"/>
</dbReference>
<dbReference type="PANTHER" id="PTHR14879:SF5">
    <property type="entry name" value="RING-TYPE DOMAIN-CONTAINING PROTEIN"/>
    <property type="match status" value="1"/>
</dbReference>
<feature type="domain" description="RING-type" evidence="4">
    <location>
        <begin position="800"/>
        <end position="835"/>
    </location>
</feature>
<sequence length="847" mass="94108">MVPSHAVPSPVPASLQRMFRGDNATLSLSYVKDKKSVEGLADFLRGGAVRIVNIIDPAHHTIFVHILQELALVSNKLEVLHIDLWSNGDPELIDLITRVLMAHSESLLELSLRCRFGSKFVAQLLPAITAHVEVLDLSENILSDSVFMQPLMDLIKCSDIRVLKLSNCSIRNQVLDQLVARLTTNVCPISLDAIEGIDLASCEEIPKNVRVSLRDPPSKTRKDHMGYADVGTPPQRDSNVQFLDYVKSTLLMNRLVGCRVRVWWPATSDEKRSAFSGRFWPAKVLRVNPIDMIFVVEYDNQEVDRVPCRLIQPESAFLYGGGVNTNFLRSLFGVNYFNQLSKELNARPIQLPIIGTTSAAPKPDSISSMIQSGVDPLTSLCTDVDNPVSLRHSVGPCDTPYYSGPPSSTCWPLHMGCPVDSASNSVTYGGGAPPGPLLSGDQIYHTPISNLSKQGSEKRTPLPNSDHYGIHTPVSKVMKSDNHRTLEVMFPSAEQASAPAKVVTETPDKLERVAPPSTPVAATGTKTPAASKKTAQVEPGLLSSKEHDFITKMLDELTESSNRRNSDVYFPKDLSHLATECAVNVETITGLDLSTSGNVLQAGDVCEFRDPLDSDGSDPSDYIGVVKELNTKEPLYKVVCIYQDDEDVVELDSNDVRRLSLLPWHLWVALVMIVERHGLLNKSLSDRQNLQTTLADCLFCPKRRDPDKPFKGTPPNPLEMQLQSLSEYAAEINKFPNTHPRLERGHMNGECDPDSLEGLRYQLRKQQQKLDSLFDLYEKARHELELERELNIDLQAKLNCVVCFEKRINCLLNPCGHFNFCSVCAESFAVCPICRRKIVRRQVLSVD</sequence>
<gene>
    <name evidence="5" type="ORF">BBBOND_0304890</name>
</gene>
<organism evidence="5 6">
    <name type="scientific">Babesia bigemina</name>
    <dbReference type="NCBI Taxonomy" id="5866"/>
    <lineage>
        <taxon>Eukaryota</taxon>
        <taxon>Sar</taxon>
        <taxon>Alveolata</taxon>
        <taxon>Apicomplexa</taxon>
        <taxon>Aconoidasida</taxon>
        <taxon>Piroplasmida</taxon>
        <taxon>Babesiidae</taxon>
        <taxon>Babesia</taxon>
    </lineage>
</organism>
<reference evidence="6" key="1">
    <citation type="journal article" date="2014" name="Nucleic Acids Res.">
        <title>The evolutionary dynamics of variant antigen genes in Babesia reveal a history of genomic innovation underlying host-parasite interaction.</title>
        <authorList>
            <person name="Jackson A.P."/>
            <person name="Otto T.D."/>
            <person name="Darby A."/>
            <person name="Ramaprasad A."/>
            <person name="Xia D."/>
            <person name="Echaide I.E."/>
            <person name="Farber M."/>
            <person name="Gahlot S."/>
            <person name="Gamble J."/>
            <person name="Gupta D."/>
            <person name="Gupta Y."/>
            <person name="Jackson L."/>
            <person name="Malandrin L."/>
            <person name="Malas T.B."/>
            <person name="Moussa E."/>
            <person name="Nair M."/>
            <person name="Reid A.J."/>
            <person name="Sanders M."/>
            <person name="Sharma J."/>
            <person name="Tracey A."/>
            <person name="Quail M.A."/>
            <person name="Weir W."/>
            <person name="Wastling J.M."/>
            <person name="Hall N."/>
            <person name="Willadsen P."/>
            <person name="Lingelbach K."/>
            <person name="Shiels B."/>
            <person name="Tait A."/>
            <person name="Berriman M."/>
            <person name="Allred D.R."/>
            <person name="Pain A."/>
        </authorList>
    </citation>
    <scope>NUCLEOTIDE SEQUENCE [LARGE SCALE GENOMIC DNA]</scope>
    <source>
        <strain evidence="6">Bond</strain>
    </source>
</reference>
<evidence type="ECO:0000313" key="6">
    <source>
        <dbReference type="Proteomes" id="UP000033188"/>
    </source>
</evidence>
<feature type="coiled-coil region" evidence="2">
    <location>
        <begin position="763"/>
        <end position="797"/>
    </location>
</feature>
<proteinExistence type="predicted"/>
<protein>
    <recommendedName>
        <fullName evidence="4">RING-type domain-containing protein</fullName>
    </recommendedName>
</protein>
<dbReference type="GO" id="GO:0008270">
    <property type="term" value="F:zinc ion binding"/>
    <property type="evidence" value="ECO:0007669"/>
    <property type="project" value="UniProtKB-KW"/>
</dbReference>
<feature type="region of interest" description="Disordered" evidence="3">
    <location>
        <begin position="452"/>
        <end position="472"/>
    </location>
</feature>
<dbReference type="SMART" id="SM00184">
    <property type="entry name" value="RING"/>
    <property type="match status" value="1"/>
</dbReference>
<dbReference type="InterPro" id="IPR001841">
    <property type="entry name" value="Znf_RING"/>
</dbReference>
<feature type="region of interest" description="Disordered" evidence="3">
    <location>
        <begin position="511"/>
        <end position="538"/>
    </location>
</feature>
<evidence type="ECO:0000256" key="1">
    <source>
        <dbReference type="PROSITE-ProRule" id="PRU00175"/>
    </source>
</evidence>
<dbReference type="VEuPathDB" id="PiroplasmaDB:BBBOND_0304890"/>
<evidence type="ECO:0000313" key="5">
    <source>
        <dbReference type="EMBL" id="CDR96586.1"/>
    </source>
</evidence>
<keyword evidence="2" id="KW-0175">Coiled coil</keyword>
<keyword evidence="1" id="KW-0863">Zinc-finger</keyword>
<dbReference type="SUPFAM" id="SSF57850">
    <property type="entry name" value="RING/U-box"/>
    <property type="match status" value="1"/>
</dbReference>
<dbReference type="OrthoDB" id="1711136at2759"/>
<dbReference type="RefSeq" id="XP_012768772.1">
    <property type="nucleotide sequence ID" value="XM_012913318.1"/>
</dbReference>
<name>A0A061D796_BABBI</name>
<dbReference type="EMBL" id="LK391709">
    <property type="protein sequence ID" value="CDR96586.1"/>
    <property type="molecule type" value="Genomic_DNA"/>
</dbReference>
<evidence type="ECO:0000256" key="2">
    <source>
        <dbReference type="SAM" id="Coils"/>
    </source>
</evidence>
<dbReference type="PROSITE" id="PS50089">
    <property type="entry name" value="ZF_RING_2"/>
    <property type="match status" value="1"/>
</dbReference>
<dbReference type="KEGG" id="bbig:BBBOND_0304890"/>
<evidence type="ECO:0000259" key="4">
    <source>
        <dbReference type="PROSITE" id="PS50089"/>
    </source>
</evidence>
<dbReference type="STRING" id="5866.A0A061D796"/>
<dbReference type="AlphaFoldDB" id="A0A061D796"/>
<keyword evidence="1" id="KW-0862">Zinc</keyword>
<dbReference type="InterPro" id="IPR032675">
    <property type="entry name" value="LRR_dom_sf"/>
</dbReference>
<keyword evidence="6" id="KW-1185">Reference proteome</keyword>